<dbReference type="RefSeq" id="WP_093312650.1">
    <property type="nucleotide sequence ID" value="NZ_FNPV01000004.1"/>
</dbReference>
<accession>A0A1H3MHN8</accession>
<dbReference type="SUPFAM" id="SSF52499">
    <property type="entry name" value="Isochorismatase-like hydrolases"/>
    <property type="match status" value="1"/>
</dbReference>
<evidence type="ECO:0000259" key="1">
    <source>
        <dbReference type="Pfam" id="PF00857"/>
    </source>
</evidence>
<sequence length="180" mass="20338">MRLIKENSTAVIIDMQEKLTPHVQHHKDLMERMKILIKGLKALGVPILVTEQYRKGLGPTIPEIQEVLEEEVTVEKMAFSCCDDDEFQKALDKTGRTQVIVAGIEAHVCVLQTVIDLIEKGYQPIVVEDCLSSRKTMDKDIAMKRMAQEGARTVSCESILFELCRYAGTDTFKKISKLVK</sequence>
<feature type="domain" description="Isochorismatase-like" evidence="1">
    <location>
        <begin position="11"/>
        <end position="157"/>
    </location>
</feature>
<dbReference type="InterPro" id="IPR050993">
    <property type="entry name" value="Isochorismatase_domain"/>
</dbReference>
<reference evidence="2 3" key="1">
    <citation type="submission" date="2016-10" db="EMBL/GenBank/DDBJ databases">
        <authorList>
            <person name="de Groot N.N."/>
        </authorList>
    </citation>
    <scope>NUCLEOTIDE SEQUENCE [LARGE SCALE GENOMIC DNA]</scope>
    <source>
        <strain evidence="2 3">APO</strain>
    </source>
</reference>
<dbReference type="OrthoDB" id="9789777at2"/>
<dbReference type="EMBL" id="FNPV01000004">
    <property type="protein sequence ID" value="SDY76200.1"/>
    <property type="molecule type" value="Genomic_DNA"/>
</dbReference>
<proteinExistence type="predicted"/>
<dbReference type="Pfam" id="PF00857">
    <property type="entry name" value="Isochorismatase"/>
    <property type="match status" value="1"/>
</dbReference>
<dbReference type="Proteomes" id="UP000199230">
    <property type="component" value="Unassembled WGS sequence"/>
</dbReference>
<protein>
    <submittedName>
        <fullName evidence="2">Nicotinamidase-related amidase</fullName>
    </submittedName>
</protein>
<dbReference type="Gene3D" id="3.40.50.850">
    <property type="entry name" value="Isochorismatase-like"/>
    <property type="match status" value="1"/>
</dbReference>
<dbReference type="PANTHER" id="PTHR14119:SF3">
    <property type="entry name" value="ISOCHORISMATASE DOMAIN-CONTAINING PROTEIN 2"/>
    <property type="match status" value="1"/>
</dbReference>
<keyword evidence="3" id="KW-1185">Reference proteome</keyword>
<dbReference type="CDD" id="cd01012">
    <property type="entry name" value="YcaC_related"/>
    <property type="match status" value="1"/>
</dbReference>
<evidence type="ECO:0000313" key="3">
    <source>
        <dbReference type="Proteomes" id="UP000199230"/>
    </source>
</evidence>
<dbReference type="STRING" id="159292.SAMN05192546_104143"/>
<dbReference type="InterPro" id="IPR000868">
    <property type="entry name" value="Isochorismatase-like_dom"/>
</dbReference>
<evidence type="ECO:0000313" key="2">
    <source>
        <dbReference type="EMBL" id="SDY76200.1"/>
    </source>
</evidence>
<gene>
    <name evidence="2" type="ORF">SAMN05192546_104143</name>
</gene>
<name>A0A1H3MHN8_9FIRM</name>
<dbReference type="InterPro" id="IPR036380">
    <property type="entry name" value="Isochorismatase-like_sf"/>
</dbReference>
<dbReference type="AlphaFoldDB" id="A0A1H3MHN8"/>
<organism evidence="2 3">
    <name type="scientific">Tindallia californiensis</name>
    <dbReference type="NCBI Taxonomy" id="159292"/>
    <lineage>
        <taxon>Bacteria</taxon>
        <taxon>Bacillati</taxon>
        <taxon>Bacillota</taxon>
        <taxon>Clostridia</taxon>
        <taxon>Peptostreptococcales</taxon>
        <taxon>Tindalliaceae</taxon>
        <taxon>Tindallia</taxon>
    </lineage>
</organism>
<dbReference type="PANTHER" id="PTHR14119">
    <property type="entry name" value="HYDROLASE"/>
    <property type="match status" value="1"/>
</dbReference>